<dbReference type="Pfam" id="PF08629">
    <property type="entry name" value="PDE8"/>
    <property type="match status" value="1"/>
</dbReference>
<sequence length="113" mass="12253">MGCTPSIHVNQTGVVYCRDSEGSNSPKASHSATVFASTTIVRTDAATESSIRSKRYGDFGGLSTISVEATASRVHGNVEERCKVSFSVHLVLLGLCCRVRFELQYIVFICIYA</sequence>
<reference evidence="1" key="1">
    <citation type="journal article" date="2019" name="bioRxiv">
        <title>The Genome of the Zebra Mussel, Dreissena polymorpha: A Resource for Invasive Species Research.</title>
        <authorList>
            <person name="McCartney M.A."/>
            <person name="Auch B."/>
            <person name="Kono T."/>
            <person name="Mallez S."/>
            <person name="Zhang Y."/>
            <person name="Obille A."/>
            <person name="Becker A."/>
            <person name="Abrahante J.E."/>
            <person name="Garbe J."/>
            <person name="Badalamenti J.P."/>
            <person name="Herman A."/>
            <person name="Mangelson H."/>
            <person name="Liachko I."/>
            <person name="Sullivan S."/>
            <person name="Sone E.D."/>
            <person name="Koren S."/>
            <person name="Silverstein K.A.T."/>
            <person name="Beckman K.B."/>
            <person name="Gohl D.M."/>
        </authorList>
    </citation>
    <scope>NUCLEOTIDE SEQUENCE</scope>
    <source>
        <strain evidence="1">Duluth1</strain>
        <tissue evidence="1">Whole animal</tissue>
    </source>
</reference>
<evidence type="ECO:0000313" key="3">
    <source>
        <dbReference type="Proteomes" id="UP000828390"/>
    </source>
</evidence>
<protein>
    <submittedName>
        <fullName evidence="1">Uncharacterized protein</fullName>
    </submittedName>
</protein>
<organism evidence="1 3">
    <name type="scientific">Dreissena polymorpha</name>
    <name type="common">Zebra mussel</name>
    <name type="synonym">Mytilus polymorpha</name>
    <dbReference type="NCBI Taxonomy" id="45954"/>
    <lineage>
        <taxon>Eukaryota</taxon>
        <taxon>Metazoa</taxon>
        <taxon>Spiralia</taxon>
        <taxon>Lophotrochozoa</taxon>
        <taxon>Mollusca</taxon>
        <taxon>Bivalvia</taxon>
        <taxon>Autobranchia</taxon>
        <taxon>Heteroconchia</taxon>
        <taxon>Euheterodonta</taxon>
        <taxon>Imparidentia</taxon>
        <taxon>Neoheterodontei</taxon>
        <taxon>Myida</taxon>
        <taxon>Dreissenoidea</taxon>
        <taxon>Dreissenidae</taxon>
        <taxon>Dreissena</taxon>
    </lineage>
</organism>
<evidence type="ECO:0000313" key="2">
    <source>
        <dbReference type="EMBL" id="KAH3843116.1"/>
    </source>
</evidence>
<comment type="caution">
    <text evidence="1">The sequence shown here is derived from an EMBL/GenBank/DDBJ whole genome shotgun (WGS) entry which is preliminary data.</text>
</comment>
<keyword evidence="3" id="KW-1185">Reference proteome</keyword>
<dbReference type="Proteomes" id="UP000828390">
    <property type="component" value="Unassembled WGS sequence"/>
</dbReference>
<proteinExistence type="predicted"/>
<gene>
    <name evidence="1" type="ORF">DPMN_111888</name>
    <name evidence="2" type="ORF">DPMN_116623</name>
</gene>
<reference evidence="1" key="2">
    <citation type="submission" date="2020-11" db="EMBL/GenBank/DDBJ databases">
        <authorList>
            <person name="McCartney M.A."/>
            <person name="Auch B."/>
            <person name="Kono T."/>
            <person name="Mallez S."/>
            <person name="Becker A."/>
            <person name="Gohl D.M."/>
            <person name="Silverstein K.A.T."/>
            <person name="Koren S."/>
            <person name="Bechman K.B."/>
            <person name="Herman A."/>
            <person name="Abrahante J.E."/>
            <person name="Garbe J."/>
        </authorList>
    </citation>
    <scope>NUCLEOTIDE SEQUENCE</scope>
    <source>
        <strain evidence="1">Duluth1</strain>
        <tissue evidence="1">Whole animal</tissue>
    </source>
</reference>
<dbReference type="AlphaFoldDB" id="A0A9D4KEQ5"/>
<dbReference type="EMBL" id="JAIWYP010000004">
    <property type="protein sequence ID" value="KAH3838478.1"/>
    <property type="molecule type" value="Genomic_DNA"/>
</dbReference>
<dbReference type="EMBL" id="JAIWYP010000004">
    <property type="protein sequence ID" value="KAH3843116.1"/>
    <property type="molecule type" value="Genomic_DNA"/>
</dbReference>
<evidence type="ECO:0000313" key="1">
    <source>
        <dbReference type="EMBL" id="KAH3838478.1"/>
    </source>
</evidence>
<name>A0A9D4KEQ5_DREPO</name>
<accession>A0A9D4KEQ5</accession>